<gene>
    <name evidence="2" type="ORF">Ae201684_014202</name>
</gene>
<dbReference type="EMBL" id="VJMJ01000187">
    <property type="protein sequence ID" value="KAF0727863.1"/>
    <property type="molecule type" value="Genomic_DNA"/>
</dbReference>
<accession>A0A6G0WKT4</accession>
<keyword evidence="1" id="KW-0472">Membrane</keyword>
<keyword evidence="1" id="KW-0812">Transmembrane</keyword>
<feature type="transmembrane region" description="Helical" evidence="1">
    <location>
        <begin position="36"/>
        <end position="55"/>
    </location>
</feature>
<comment type="caution">
    <text evidence="2">The sequence shown here is derived from an EMBL/GenBank/DDBJ whole genome shotgun (WGS) entry which is preliminary data.</text>
</comment>
<name>A0A6G0WKT4_9STRA</name>
<reference evidence="2 3" key="1">
    <citation type="submission" date="2019-07" db="EMBL/GenBank/DDBJ databases">
        <title>Genomics analysis of Aphanomyces spp. identifies a new class of oomycete effector associated with host adaptation.</title>
        <authorList>
            <person name="Gaulin E."/>
        </authorList>
    </citation>
    <scope>NUCLEOTIDE SEQUENCE [LARGE SCALE GENOMIC DNA]</scope>
    <source>
        <strain evidence="2 3">ATCC 201684</strain>
    </source>
</reference>
<evidence type="ECO:0000313" key="3">
    <source>
        <dbReference type="Proteomes" id="UP000481153"/>
    </source>
</evidence>
<protein>
    <submittedName>
        <fullName evidence="2">Uncharacterized protein</fullName>
    </submittedName>
</protein>
<dbReference type="AlphaFoldDB" id="A0A6G0WKT4"/>
<sequence>MASPFGSMISNIIGDHFQVKSKQIKEDSDYTRNQVAYTYIIYYAFVCVAMCLVVFYPSQKKMIQEWKKNDKDYKFVGGSVLICGFVILVLSITSNILTMFESTKCLRFAGGHGC</sequence>
<dbReference type="Proteomes" id="UP000481153">
    <property type="component" value="Unassembled WGS sequence"/>
</dbReference>
<proteinExistence type="predicted"/>
<evidence type="ECO:0000313" key="2">
    <source>
        <dbReference type="EMBL" id="KAF0727863.1"/>
    </source>
</evidence>
<dbReference type="VEuPathDB" id="FungiDB:AeMF1_007313"/>
<keyword evidence="3" id="KW-1185">Reference proteome</keyword>
<feature type="transmembrane region" description="Helical" evidence="1">
    <location>
        <begin position="75"/>
        <end position="97"/>
    </location>
</feature>
<organism evidence="2 3">
    <name type="scientific">Aphanomyces euteiches</name>
    <dbReference type="NCBI Taxonomy" id="100861"/>
    <lineage>
        <taxon>Eukaryota</taxon>
        <taxon>Sar</taxon>
        <taxon>Stramenopiles</taxon>
        <taxon>Oomycota</taxon>
        <taxon>Saprolegniomycetes</taxon>
        <taxon>Saprolegniales</taxon>
        <taxon>Verrucalvaceae</taxon>
        <taxon>Aphanomyces</taxon>
    </lineage>
</organism>
<evidence type="ECO:0000256" key="1">
    <source>
        <dbReference type="SAM" id="Phobius"/>
    </source>
</evidence>
<keyword evidence="1" id="KW-1133">Transmembrane helix</keyword>